<dbReference type="PATRIC" id="fig|1747903.4.peg.3910"/>
<gene>
    <name evidence="2" type="ORF">ASR47_101539</name>
</gene>
<keyword evidence="1" id="KW-1133">Transmembrane helix</keyword>
<reference evidence="2 3" key="1">
    <citation type="submission" date="2016-04" db="EMBL/GenBank/DDBJ databases">
        <title>Draft genome sequence of Janthinobacterium psychrotolerans sp. nov., isolated from freshwater sediments in Denmark.</title>
        <authorList>
            <person name="Gong X."/>
            <person name="Skrivergaard S."/>
            <person name="Korsgaard B.S."/>
            <person name="Schreiber L."/>
            <person name="Marshall I.P."/>
            <person name="Finster K."/>
            <person name="Schramm A."/>
        </authorList>
    </citation>
    <scope>NUCLEOTIDE SEQUENCE [LARGE SCALE GENOMIC DNA]</scope>
    <source>
        <strain evidence="2 3">S3-2</strain>
    </source>
</reference>
<dbReference type="RefSeq" id="WP_171898908.1">
    <property type="nucleotide sequence ID" value="NZ_LOCQ01000048.1"/>
</dbReference>
<feature type="transmembrane region" description="Helical" evidence="1">
    <location>
        <begin position="28"/>
        <end position="47"/>
    </location>
</feature>
<accession>A0A1A7C685</accession>
<comment type="caution">
    <text evidence="2">The sequence shown here is derived from an EMBL/GenBank/DDBJ whole genome shotgun (WGS) entry which is preliminary data.</text>
</comment>
<dbReference type="AlphaFoldDB" id="A0A1A7C685"/>
<keyword evidence="1" id="KW-0472">Membrane</keyword>
<protein>
    <submittedName>
        <fullName evidence="2">Uncharacterized protein</fullName>
    </submittedName>
</protein>
<proteinExistence type="predicted"/>
<organism evidence="2 3">
    <name type="scientific">Janthinobacterium psychrotolerans</name>
    <dbReference type="NCBI Taxonomy" id="1747903"/>
    <lineage>
        <taxon>Bacteria</taxon>
        <taxon>Pseudomonadati</taxon>
        <taxon>Pseudomonadota</taxon>
        <taxon>Betaproteobacteria</taxon>
        <taxon>Burkholderiales</taxon>
        <taxon>Oxalobacteraceae</taxon>
        <taxon>Janthinobacterium</taxon>
    </lineage>
</organism>
<name>A0A1A7C685_9BURK</name>
<keyword evidence="1" id="KW-0812">Transmembrane</keyword>
<evidence type="ECO:0000256" key="1">
    <source>
        <dbReference type="SAM" id="Phobius"/>
    </source>
</evidence>
<evidence type="ECO:0000313" key="3">
    <source>
        <dbReference type="Proteomes" id="UP000092713"/>
    </source>
</evidence>
<dbReference type="STRING" id="1747903.ASR47_101539"/>
<keyword evidence="3" id="KW-1185">Reference proteome</keyword>
<evidence type="ECO:0000313" key="2">
    <source>
        <dbReference type="EMBL" id="OBV40280.1"/>
    </source>
</evidence>
<dbReference type="EMBL" id="LOCQ01000048">
    <property type="protein sequence ID" value="OBV40280.1"/>
    <property type="molecule type" value="Genomic_DNA"/>
</dbReference>
<sequence length="54" mass="5685">MAILLMFMFLFALATCFLASRRGRHGGLWFGIGLLLGPFALLAVAALPPVPPAG</sequence>
<dbReference type="Proteomes" id="UP000092713">
    <property type="component" value="Unassembled WGS sequence"/>
</dbReference>